<dbReference type="Pfam" id="PF15384">
    <property type="entry name" value="PAXX"/>
    <property type="match status" value="1"/>
</dbReference>
<sequence>MADTDINQIISEAKVDNLFKVVVNGRQKYICSTRNNGKSLVFQVTDGVDVWLLDLDEDGLKAHSETGSIAVFLLKIHNGFLTGEISIGRIGTKVTLSLGKDSSVINLELYEAMAAEKKNELQSLLYMMAEDLAKVKSELSLAKEQLLNTQKSSNSGLGLVDLSPKKTAGRTKVKKVGMSAVNPFSRKRKAATGVVFEEK</sequence>
<reference evidence="1 2" key="1">
    <citation type="submission" date="2024-04" db="EMBL/GenBank/DDBJ databases">
        <authorList>
            <consortium name="Genoscope - CEA"/>
            <person name="William W."/>
        </authorList>
    </citation>
    <scope>NUCLEOTIDE SEQUENCE [LARGE SCALE GENOMIC DNA]</scope>
</reference>
<dbReference type="PANTHER" id="PTHR28586">
    <property type="entry name" value="PROTEIN PAXX"/>
    <property type="match status" value="1"/>
</dbReference>
<dbReference type="GO" id="GO:0060090">
    <property type="term" value="F:molecular adaptor activity"/>
    <property type="evidence" value="ECO:0007669"/>
    <property type="project" value="TreeGrafter"/>
</dbReference>
<evidence type="ECO:0000313" key="1">
    <source>
        <dbReference type="EMBL" id="CAL1542620.1"/>
    </source>
</evidence>
<organism evidence="1 2">
    <name type="scientific">Lymnaea stagnalis</name>
    <name type="common">Great pond snail</name>
    <name type="synonym">Helix stagnalis</name>
    <dbReference type="NCBI Taxonomy" id="6523"/>
    <lineage>
        <taxon>Eukaryota</taxon>
        <taxon>Metazoa</taxon>
        <taxon>Spiralia</taxon>
        <taxon>Lophotrochozoa</taxon>
        <taxon>Mollusca</taxon>
        <taxon>Gastropoda</taxon>
        <taxon>Heterobranchia</taxon>
        <taxon>Euthyneura</taxon>
        <taxon>Panpulmonata</taxon>
        <taxon>Hygrophila</taxon>
        <taxon>Lymnaeoidea</taxon>
        <taxon>Lymnaeidae</taxon>
        <taxon>Lymnaea</taxon>
    </lineage>
</organism>
<dbReference type="GO" id="GO:0006303">
    <property type="term" value="P:double-strand break repair via nonhomologous end joining"/>
    <property type="evidence" value="ECO:0007669"/>
    <property type="project" value="InterPro"/>
</dbReference>
<dbReference type="Proteomes" id="UP001497497">
    <property type="component" value="Unassembled WGS sequence"/>
</dbReference>
<dbReference type="PANTHER" id="PTHR28586:SF1">
    <property type="entry name" value="PROTEIN PAXX"/>
    <property type="match status" value="1"/>
</dbReference>
<comment type="caution">
    <text evidence="1">The sequence shown here is derived from an EMBL/GenBank/DDBJ whole genome shotgun (WGS) entry which is preliminary data.</text>
</comment>
<keyword evidence="2" id="KW-1185">Reference proteome</keyword>
<protein>
    <submittedName>
        <fullName evidence="1">Uncharacterized protein</fullName>
    </submittedName>
</protein>
<accession>A0AAV2I767</accession>
<dbReference type="AlphaFoldDB" id="A0AAV2I767"/>
<dbReference type="GO" id="GO:0005634">
    <property type="term" value="C:nucleus"/>
    <property type="evidence" value="ECO:0007669"/>
    <property type="project" value="TreeGrafter"/>
</dbReference>
<dbReference type="CDD" id="cd22286">
    <property type="entry name" value="HD_PAXX_N"/>
    <property type="match status" value="1"/>
</dbReference>
<gene>
    <name evidence="1" type="ORF">GSLYS_00016154001</name>
</gene>
<dbReference type="GO" id="GO:0035861">
    <property type="term" value="C:site of double-strand break"/>
    <property type="evidence" value="ECO:0007669"/>
    <property type="project" value="TreeGrafter"/>
</dbReference>
<dbReference type="GO" id="GO:0070419">
    <property type="term" value="C:nonhomologous end joining complex"/>
    <property type="evidence" value="ECO:0007669"/>
    <property type="project" value="TreeGrafter"/>
</dbReference>
<proteinExistence type="predicted"/>
<dbReference type="EMBL" id="CAXITT010000496">
    <property type="protein sequence ID" value="CAL1542620.1"/>
    <property type="molecule type" value="Genomic_DNA"/>
</dbReference>
<dbReference type="InterPro" id="IPR054134">
    <property type="entry name" value="PAXX_N"/>
</dbReference>
<evidence type="ECO:0000313" key="2">
    <source>
        <dbReference type="Proteomes" id="UP001497497"/>
    </source>
</evidence>
<name>A0AAV2I767_LYMST</name>
<dbReference type="InterPro" id="IPR027873">
    <property type="entry name" value="PAXX"/>
</dbReference>